<evidence type="ECO:0000256" key="1">
    <source>
        <dbReference type="ARBA" id="ARBA00006975"/>
    </source>
</evidence>
<keyword evidence="6" id="KW-1185">Reference proteome</keyword>
<dbReference type="GO" id="GO:0051087">
    <property type="term" value="F:protein-folding chaperone binding"/>
    <property type="evidence" value="ECO:0007669"/>
    <property type="project" value="TreeGrafter"/>
</dbReference>
<keyword evidence="2 3" id="KW-0143">Chaperone</keyword>
<evidence type="ECO:0000313" key="6">
    <source>
        <dbReference type="Proteomes" id="UP000078046"/>
    </source>
</evidence>
<protein>
    <submittedName>
        <fullName evidence="5">Uncharacterized protein</fullName>
    </submittedName>
</protein>
<dbReference type="GO" id="GO:0005524">
    <property type="term" value="F:ATP binding"/>
    <property type="evidence" value="ECO:0007669"/>
    <property type="project" value="InterPro"/>
</dbReference>
<dbReference type="GO" id="GO:0044183">
    <property type="term" value="F:protein folding chaperone"/>
    <property type="evidence" value="ECO:0007669"/>
    <property type="project" value="InterPro"/>
</dbReference>
<dbReference type="Pfam" id="PF00166">
    <property type="entry name" value="Cpn10"/>
    <property type="match status" value="1"/>
</dbReference>
<dbReference type="InterPro" id="IPR011032">
    <property type="entry name" value="GroES-like_sf"/>
</dbReference>
<evidence type="ECO:0000256" key="3">
    <source>
        <dbReference type="RuleBase" id="RU003479"/>
    </source>
</evidence>
<dbReference type="SMART" id="SM00883">
    <property type="entry name" value="Cpn10"/>
    <property type="match status" value="1"/>
</dbReference>
<dbReference type="SUPFAM" id="SSF50129">
    <property type="entry name" value="GroES-like"/>
    <property type="match status" value="1"/>
</dbReference>
<sequence>MKATNSLQKWLDIKGFIPLPNKLVECIYCKRTYRKHRHDLSRHLKSRIHRLNLSKSSQHSNDINLNRTSRDNDQRLDTKFPIIMACNNQSTPINPSPLVKRRCIPMFDRFLVKNVNHSINTTSGIIIPPPAQGKVMRAKVVETGNGMRNEDGSFIKMTINVDDEVLLLKCDGIKVLLTDGEHYIFRESDVLARVISK</sequence>
<dbReference type="GO" id="GO:0051082">
    <property type="term" value="F:unfolded protein binding"/>
    <property type="evidence" value="ECO:0007669"/>
    <property type="project" value="TreeGrafter"/>
</dbReference>
<gene>
    <name evidence="5" type="ORF">A3Q56_04534</name>
</gene>
<dbReference type="OrthoDB" id="184876at2759"/>
<comment type="similarity">
    <text evidence="1 3">Belongs to the GroES chaperonin family.</text>
</comment>
<dbReference type="PANTHER" id="PTHR10772:SF0">
    <property type="entry name" value="10 KDA HEAT SHOCK PROTEIN, MITOCHONDRIAL"/>
    <property type="match status" value="1"/>
</dbReference>
<evidence type="ECO:0000313" key="5">
    <source>
        <dbReference type="EMBL" id="OAF67738.1"/>
    </source>
</evidence>
<name>A0A177B0D9_9BILA</name>
<dbReference type="InterPro" id="IPR037124">
    <property type="entry name" value="Chaperonin_GroES_sf"/>
</dbReference>
<dbReference type="PANTHER" id="PTHR10772">
    <property type="entry name" value="10 KDA HEAT SHOCK PROTEIN"/>
    <property type="match status" value="1"/>
</dbReference>
<comment type="caution">
    <text evidence="5">The sequence shown here is derived from an EMBL/GenBank/DDBJ whole genome shotgun (WGS) entry which is preliminary data.</text>
</comment>
<reference evidence="5 6" key="1">
    <citation type="submission" date="2016-04" db="EMBL/GenBank/DDBJ databases">
        <title>The genome of Intoshia linei affirms orthonectids as highly simplified spiralians.</title>
        <authorList>
            <person name="Mikhailov K.V."/>
            <person name="Slusarev G.S."/>
            <person name="Nikitin M.A."/>
            <person name="Logacheva M.D."/>
            <person name="Penin A."/>
            <person name="Aleoshin V."/>
            <person name="Panchin Y.V."/>
        </authorList>
    </citation>
    <scope>NUCLEOTIDE SEQUENCE [LARGE SCALE GENOMIC DNA]</scope>
    <source>
        <strain evidence="5">Intl2013</strain>
        <tissue evidence="5">Whole animal</tissue>
    </source>
</reference>
<dbReference type="AlphaFoldDB" id="A0A177B0D9"/>
<evidence type="ECO:0000256" key="2">
    <source>
        <dbReference type="ARBA" id="ARBA00023186"/>
    </source>
</evidence>
<dbReference type="GO" id="GO:0046872">
    <property type="term" value="F:metal ion binding"/>
    <property type="evidence" value="ECO:0007669"/>
    <property type="project" value="TreeGrafter"/>
</dbReference>
<dbReference type="Gene3D" id="2.30.33.40">
    <property type="entry name" value="GroES chaperonin"/>
    <property type="match status" value="1"/>
</dbReference>
<proteinExistence type="inferred from homology"/>
<accession>A0A177B0D9</accession>
<dbReference type="Proteomes" id="UP000078046">
    <property type="component" value="Unassembled WGS sequence"/>
</dbReference>
<evidence type="ECO:0000256" key="4">
    <source>
        <dbReference type="SAM" id="MobiDB-lite"/>
    </source>
</evidence>
<dbReference type="InterPro" id="IPR020818">
    <property type="entry name" value="Chaperonin_GroES"/>
</dbReference>
<feature type="region of interest" description="Disordered" evidence="4">
    <location>
        <begin position="52"/>
        <end position="71"/>
    </location>
</feature>
<dbReference type="EMBL" id="LWCA01000587">
    <property type="protein sequence ID" value="OAF67738.1"/>
    <property type="molecule type" value="Genomic_DNA"/>
</dbReference>
<dbReference type="GO" id="GO:0005759">
    <property type="term" value="C:mitochondrial matrix"/>
    <property type="evidence" value="ECO:0007669"/>
    <property type="project" value="TreeGrafter"/>
</dbReference>
<dbReference type="CDD" id="cd00320">
    <property type="entry name" value="cpn10"/>
    <property type="match status" value="1"/>
</dbReference>
<feature type="compositionally biased region" description="Polar residues" evidence="4">
    <location>
        <begin position="53"/>
        <end position="67"/>
    </location>
</feature>
<dbReference type="PRINTS" id="PR00297">
    <property type="entry name" value="CHAPERONIN10"/>
</dbReference>
<organism evidence="5 6">
    <name type="scientific">Intoshia linei</name>
    <dbReference type="NCBI Taxonomy" id="1819745"/>
    <lineage>
        <taxon>Eukaryota</taxon>
        <taxon>Metazoa</taxon>
        <taxon>Spiralia</taxon>
        <taxon>Lophotrochozoa</taxon>
        <taxon>Mesozoa</taxon>
        <taxon>Orthonectida</taxon>
        <taxon>Rhopaluridae</taxon>
        <taxon>Intoshia</taxon>
    </lineage>
</organism>